<dbReference type="Gene3D" id="1.10.10.10">
    <property type="entry name" value="Winged helix-like DNA-binding domain superfamily/Winged helix DNA-binding domain"/>
    <property type="match status" value="2"/>
</dbReference>
<feature type="domain" description="PTS EIIB type-2" evidence="4">
    <location>
        <begin position="393"/>
        <end position="482"/>
    </location>
</feature>
<name>A0A2X4WGK7_LEDLE</name>
<dbReference type="Gene3D" id="3.40.50.2300">
    <property type="match status" value="1"/>
</dbReference>
<dbReference type="PROSITE" id="PS51099">
    <property type="entry name" value="PTS_EIIB_TYPE_2"/>
    <property type="match status" value="1"/>
</dbReference>
<dbReference type="PANTHER" id="PTHR30185:SF12">
    <property type="entry name" value="TRANSCRIPTIONAL REGULATOR MANR"/>
    <property type="match status" value="1"/>
</dbReference>
<dbReference type="InterPro" id="IPR011608">
    <property type="entry name" value="PRD"/>
</dbReference>
<dbReference type="SUPFAM" id="SSF55804">
    <property type="entry name" value="Phoshotransferase/anion transport protein"/>
    <property type="match status" value="1"/>
</dbReference>
<dbReference type="PROSITE" id="PS00372">
    <property type="entry name" value="PTS_EIIA_TYPE_2_HIS"/>
    <property type="match status" value="1"/>
</dbReference>
<feature type="domain" description="PTS EIIA type-2" evidence="3">
    <location>
        <begin position="492"/>
        <end position="630"/>
    </location>
</feature>
<dbReference type="RefSeq" id="WP_066141197.1">
    <property type="nucleotide sequence ID" value="NZ_CBCSGM010000003.1"/>
</dbReference>
<dbReference type="Pfam" id="PF08279">
    <property type="entry name" value="HTH_11"/>
    <property type="match status" value="1"/>
</dbReference>
<keyword evidence="7" id="KW-1185">Reference proteome</keyword>
<dbReference type="EMBL" id="LS483476">
    <property type="protein sequence ID" value="SQI62231.1"/>
    <property type="molecule type" value="Genomic_DNA"/>
</dbReference>
<dbReference type="AlphaFoldDB" id="A0A2X4WGK7"/>
<dbReference type="Proteomes" id="UP000249134">
    <property type="component" value="Chromosome 1"/>
</dbReference>
<dbReference type="InterPro" id="IPR016152">
    <property type="entry name" value="PTrfase/Anion_transptr"/>
</dbReference>
<dbReference type="PROSITE" id="PS51094">
    <property type="entry name" value="PTS_EIIA_TYPE_2"/>
    <property type="match status" value="1"/>
</dbReference>
<evidence type="ECO:0000313" key="6">
    <source>
        <dbReference type="EMBL" id="SQI62231.1"/>
    </source>
</evidence>
<dbReference type="GO" id="GO:0006355">
    <property type="term" value="P:regulation of DNA-templated transcription"/>
    <property type="evidence" value="ECO:0007669"/>
    <property type="project" value="InterPro"/>
</dbReference>
<dbReference type="InterPro" id="IPR002178">
    <property type="entry name" value="PTS_EIIA_type-2_dom"/>
</dbReference>
<dbReference type="PANTHER" id="PTHR30185">
    <property type="entry name" value="CRYPTIC BETA-GLUCOSIDE BGL OPERON ANTITERMINATOR"/>
    <property type="match status" value="1"/>
</dbReference>
<evidence type="ECO:0000259" key="4">
    <source>
        <dbReference type="PROSITE" id="PS51099"/>
    </source>
</evidence>
<keyword evidence="1" id="KW-0808">Transferase</keyword>
<feature type="domain" description="PRD" evidence="5">
    <location>
        <begin position="173"/>
        <end position="280"/>
    </location>
</feature>
<dbReference type="InterPro" id="IPR036634">
    <property type="entry name" value="PRD_sf"/>
</dbReference>
<keyword evidence="2" id="KW-0677">Repeat</keyword>
<dbReference type="STRING" id="1348624.GCA_001591545_02111"/>
<dbReference type="PROSITE" id="PS51372">
    <property type="entry name" value="PRD_2"/>
    <property type="match status" value="2"/>
</dbReference>
<dbReference type="Pfam" id="PF00359">
    <property type="entry name" value="PTS_EIIA_2"/>
    <property type="match status" value="1"/>
</dbReference>
<dbReference type="InterPro" id="IPR013011">
    <property type="entry name" value="PTS_EIIB_2"/>
</dbReference>
<dbReference type="CDD" id="cd00211">
    <property type="entry name" value="PTS_IIA_fru"/>
    <property type="match status" value="1"/>
</dbReference>
<dbReference type="KEGG" id="blen:NCTC4824_03671"/>
<dbReference type="InterPro" id="IPR013196">
    <property type="entry name" value="HTH_11"/>
</dbReference>
<evidence type="ECO:0000256" key="1">
    <source>
        <dbReference type="ARBA" id="ARBA00022679"/>
    </source>
</evidence>
<gene>
    <name evidence="6" type="primary">manR</name>
    <name evidence="6" type="ORF">NCTC4824_03671</name>
</gene>
<dbReference type="GO" id="GO:0009401">
    <property type="term" value="P:phosphoenolpyruvate-dependent sugar phosphotransferase system"/>
    <property type="evidence" value="ECO:0007669"/>
    <property type="project" value="InterPro"/>
</dbReference>
<dbReference type="CDD" id="cd05568">
    <property type="entry name" value="PTS_IIB_bgl_like"/>
    <property type="match status" value="1"/>
</dbReference>
<evidence type="ECO:0000259" key="3">
    <source>
        <dbReference type="PROSITE" id="PS51094"/>
    </source>
</evidence>
<protein>
    <submittedName>
        <fullName evidence="6">Transcriptional antiterminator</fullName>
    </submittedName>
</protein>
<dbReference type="SUPFAM" id="SSF63520">
    <property type="entry name" value="PTS-regulatory domain, PRD"/>
    <property type="match status" value="2"/>
</dbReference>
<dbReference type="Gene3D" id="1.10.1790.10">
    <property type="entry name" value="PRD domain"/>
    <property type="match status" value="2"/>
</dbReference>
<reference evidence="6 7" key="1">
    <citation type="submission" date="2018-06" db="EMBL/GenBank/DDBJ databases">
        <authorList>
            <consortium name="Pathogen Informatics"/>
            <person name="Doyle S."/>
        </authorList>
    </citation>
    <scope>NUCLEOTIDE SEQUENCE [LARGE SCALE GENOMIC DNA]</scope>
    <source>
        <strain evidence="6 7">NCTC4824</strain>
    </source>
</reference>
<proteinExistence type="predicted"/>
<feature type="domain" description="PRD" evidence="5">
    <location>
        <begin position="281"/>
        <end position="388"/>
    </location>
</feature>
<evidence type="ECO:0000259" key="5">
    <source>
        <dbReference type="PROSITE" id="PS51372"/>
    </source>
</evidence>
<accession>A0A2X4WGK7</accession>
<dbReference type="Pfam" id="PF00874">
    <property type="entry name" value="PRD"/>
    <property type="match status" value="2"/>
</dbReference>
<sequence>MNVRQFELIKILLTSTERYALVDQLAEKVGCSEKTVRNDLKDITDFFVAYSNIRLHRKPGRGIFLQGTEVDRQQVLDLLQAKWEKSSEERIFDIAYELLTAQHPLTLQQFADKHFTNKTTVKKDLDIIADWLLAFEINLYSKQKVGVFLDGAETKRRSAMAHLPQLASNHDYEQTSITRLFPEQEVNIVKTVLNRADFSYTDETFDRLVIHILIMIKRIKQKSPIQLPKQNMEITEKAEFKQAKQLMLEIEPFFAIRIPDSEIIYLAWHLISGKKRTADEIENPFLEKLVTKLIEQMTQLTKIDFTSDITLFQGLSVHLEPVLNRLSYQLPIKNPLLTEIKKMYPYMFSMVILTLERCSELFSMMLPEDEAAYIVLHFQASVERRKRMVSQKKRAIIVCHLGIGMSHLLRSRIERQISDLQIEHCVSRADLNKFASTDFDMIISTIDLPNVSAPHIVISPLFDSADQDRLQAFIKNEGINKHTQHQYATLLHFIDDDSIFLQVDQKHRYEIVELLATSLHDRGFVKREYIHSALLRERMSATSIGSSIAIPHGNPSDILHSGIAVATLKEPIEWGKEQVSLVFLLAVVHEEQQVIKQLFNEISLLSEQSELVKELSKQTKLDSFLNKLPK</sequence>
<dbReference type="SUPFAM" id="SSF52794">
    <property type="entry name" value="PTS system IIB component-like"/>
    <property type="match status" value="1"/>
</dbReference>
<evidence type="ECO:0000313" key="7">
    <source>
        <dbReference type="Proteomes" id="UP000249134"/>
    </source>
</evidence>
<organism evidence="6 7">
    <name type="scientific">Lederbergia lenta</name>
    <name type="common">Bacillus lentus</name>
    <dbReference type="NCBI Taxonomy" id="1467"/>
    <lineage>
        <taxon>Bacteria</taxon>
        <taxon>Bacillati</taxon>
        <taxon>Bacillota</taxon>
        <taxon>Bacilli</taxon>
        <taxon>Bacillales</taxon>
        <taxon>Bacillaceae</taxon>
        <taxon>Lederbergia</taxon>
    </lineage>
</organism>
<dbReference type="InterPro" id="IPR036388">
    <property type="entry name" value="WH-like_DNA-bd_sf"/>
</dbReference>
<evidence type="ECO:0000256" key="2">
    <source>
        <dbReference type="ARBA" id="ARBA00022737"/>
    </source>
</evidence>
<dbReference type="Gene3D" id="3.40.930.10">
    <property type="entry name" value="Mannitol-specific EII, Chain A"/>
    <property type="match status" value="1"/>
</dbReference>
<dbReference type="InterPro" id="IPR036095">
    <property type="entry name" value="PTS_EIIB-like_sf"/>
</dbReference>
<dbReference type="InterPro" id="IPR050661">
    <property type="entry name" value="BglG_antiterminators"/>
</dbReference>
<dbReference type="GO" id="GO:0008982">
    <property type="term" value="F:protein-N(PI)-phosphohistidine-sugar phosphotransferase activity"/>
    <property type="evidence" value="ECO:0007669"/>
    <property type="project" value="InterPro"/>
</dbReference>